<dbReference type="EMBL" id="CAJVPI010001088">
    <property type="protein sequence ID" value="CAG8593777.1"/>
    <property type="molecule type" value="Genomic_DNA"/>
</dbReference>
<dbReference type="GO" id="GO:0005737">
    <property type="term" value="C:cytoplasm"/>
    <property type="evidence" value="ECO:0007669"/>
    <property type="project" value="UniProtKB-ARBA"/>
</dbReference>
<feature type="compositionally biased region" description="Basic and acidic residues" evidence="2">
    <location>
        <begin position="1"/>
        <end position="36"/>
    </location>
</feature>
<keyword evidence="5" id="KW-1185">Reference proteome</keyword>
<dbReference type="OrthoDB" id="2635at2759"/>
<sequence>MSQCREENESDRHGHGDNHGDHEHEHDHDGPDRGAEKSLFSQINQENVRCLNESEPGAGKKVIKPWHERNDTTKYVESDADEQLIFFIPFTGSVKLKSILIKGGPGDSCPAKLKAQDIDFSTAERITPTQEWDLVQTGEIVEYQTKMTKMYNVRNLTLFIPDNYGDDLTRISFLGFKGEWMAIRQDPIITIYEATANPADHKTPAGEDRIQHGIQ</sequence>
<dbReference type="PANTHER" id="PTHR12175">
    <property type="entry name" value="AD039 HT014 THIOREDOXIN FAMILY TRP26"/>
    <property type="match status" value="1"/>
</dbReference>
<dbReference type="InterPro" id="IPR045099">
    <property type="entry name" value="PITH1-like"/>
</dbReference>
<evidence type="ECO:0000259" key="3">
    <source>
        <dbReference type="PROSITE" id="PS51532"/>
    </source>
</evidence>
<organism evidence="4 5">
    <name type="scientific">Paraglomus brasilianum</name>
    <dbReference type="NCBI Taxonomy" id="144538"/>
    <lineage>
        <taxon>Eukaryota</taxon>
        <taxon>Fungi</taxon>
        <taxon>Fungi incertae sedis</taxon>
        <taxon>Mucoromycota</taxon>
        <taxon>Glomeromycotina</taxon>
        <taxon>Glomeromycetes</taxon>
        <taxon>Paraglomerales</taxon>
        <taxon>Paraglomeraceae</taxon>
        <taxon>Paraglomus</taxon>
    </lineage>
</organism>
<protein>
    <submittedName>
        <fullName evidence="4">6905_t:CDS:1</fullName>
    </submittedName>
</protein>
<dbReference type="Gene3D" id="2.60.120.470">
    <property type="entry name" value="PITH domain"/>
    <property type="match status" value="1"/>
</dbReference>
<dbReference type="AlphaFoldDB" id="A0A9N9G967"/>
<dbReference type="GO" id="GO:0005634">
    <property type="term" value="C:nucleus"/>
    <property type="evidence" value="ECO:0007669"/>
    <property type="project" value="TreeGrafter"/>
</dbReference>
<dbReference type="SUPFAM" id="SSF49785">
    <property type="entry name" value="Galactose-binding domain-like"/>
    <property type="match status" value="1"/>
</dbReference>
<name>A0A9N9G967_9GLOM</name>
<accession>A0A9N9G967</accession>
<dbReference type="PANTHER" id="PTHR12175:SF1">
    <property type="entry name" value="PITH DOMAIN-CONTAINING PROTEIN 1"/>
    <property type="match status" value="1"/>
</dbReference>
<feature type="domain" description="PITH" evidence="3">
    <location>
        <begin position="28"/>
        <end position="196"/>
    </location>
</feature>
<dbReference type="Pfam" id="PF06201">
    <property type="entry name" value="PITH"/>
    <property type="match status" value="1"/>
</dbReference>
<proteinExistence type="inferred from homology"/>
<dbReference type="InterPro" id="IPR037047">
    <property type="entry name" value="PITH_dom_sf"/>
</dbReference>
<evidence type="ECO:0000256" key="2">
    <source>
        <dbReference type="SAM" id="MobiDB-lite"/>
    </source>
</evidence>
<comment type="similarity">
    <text evidence="1">Belongs to the PITHD1 family.</text>
</comment>
<evidence type="ECO:0000313" key="5">
    <source>
        <dbReference type="Proteomes" id="UP000789739"/>
    </source>
</evidence>
<comment type="caution">
    <text evidence="4">The sequence shown here is derived from an EMBL/GenBank/DDBJ whole genome shotgun (WGS) entry which is preliminary data.</text>
</comment>
<reference evidence="4" key="1">
    <citation type="submission" date="2021-06" db="EMBL/GenBank/DDBJ databases">
        <authorList>
            <person name="Kallberg Y."/>
            <person name="Tangrot J."/>
            <person name="Rosling A."/>
        </authorList>
    </citation>
    <scope>NUCLEOTIDE SEQUENCE</scope>
    <source>
        <strain evidence="4">BR232B</strain>
    </source>
</reference>
<dbReference type="PROSITE" id="PS51532">
    <property type="entry name" value="PITH"/>
    <property type="match status" value="1"/>
</dbReference>
<dbReference type="Proteomes" id="UP000789739">
    <property type="component" value="Unassembled WGS sequence"/>
</dbReference>
<dbReference type="InterPro" id="IPR008979">
    <property type="entry name" value="Galactose-bd-like_sf"/>
</dbReference>
<evidence type="ECO:0000256" key="1">
    <source>
        <dbReference type="ARBA" id="ARBA00025788"/>
    </source>
</evidence>
<gene>
    <name evidence="4" type="ORF">PBRASI_LOCUS7266</name>
</gene>
<feature type="region of interest" description="Disordered" evidence="2">
    <location>
        <begin position="1"/>
        <end position="38"/>
    </location>
</feature>
<dbReference type="InterPro" id="IPR010400">
    <property type="entry name" value="PITH_dom"/>
</dbReference>
<evidence type="ECO:0000313" key="4">
    <source>
        <dbReference type="EMBL" id="CAG8593777.1"/>
    </source>
</evidence>